<gene>
    <name evidence="2" type="ORF">B0I32_11422</name>
</gene>
<organism evidence="2 3">
    <name type="scientific">Nonomuraea fuscirosea</name>
    <dbReference type="NCBI Taxonomy" id="1291556"/>
    <lineage>
        <taxon>Bacteria</taxon>
        <taxon>Bacillati</taxon>
        <taxon>Actinomycetota</taxon>
        <taxon>Actinomycetes</taxon>
        <taxon>Streptosporangiales</taxon>
        <taxon>Streptosporangiaceae</taxon>
        <taxon>Nonomuraea</taxon>
    </lineage>
</organism>
<accession>A0A2T0MSU2</accession>
<keyword evidence="3" id="KW-1185">Reference proteome</keyword>
<dbReference type="OrthoDB" id="419058at2"/>
<dbReference type="Proteomes" id="UP000238312">
    <property type="component" value="Unassembled WGS sequence"/>
</dbReference>
<proteinExistence type="predicted"/>
<evidence type="ECO:0000313" key="2">
    <source>
        <dbReference type="EMBL" id="PRX61653.1"/>
    </source>
</evidence>
<feature type="region of interest" description="Disordered" evidence="1">
    <location>
        <begin position="35"/>
        <end position="59"/>
    </location>
</feature>
<protein>
    <submittedName>
        <fullName evidence="2">Uncharacterized protein</fullName>
    </submittedName>
</protein>
<name>A0A2T0MSU2_9ACTN</name>
<comment type="caution">
    <text evidence="2">The sequence shown here is derived from an EMBL/GenBank/DDBJ whole genome shotgun (WGS) entry which is preliminary data.</text>
</comment>
<reference evidence="2 3" key="1">
    <citation type="submission" date="2018-03" db="EMBL/GenBank/DDBJ databases">
        <title>Genomic Encyclopedia of Type Strains, Phase III (KMG-III): the genomes of soil and plant-associated and newly described type strains.</title>
        <authorList>
            <person name="Whitman W."/>
        </authorList>
    </citation>
    <scope>NUCLEOTIDE SEQUENCE [LARGE SCALE GENOMIC DNA]</scope>
    <source>
        <strain evidence="2 3">CGMCC 4.7104</strain>
    </source>
</reference>
<evidence type="ECO:0000256" key="1">
    <source>
        <dbReference type="SAM" id="MobiDB-lite"/>
    </source>
</evidence>
<dbReference type="RefSeq" id="WP_106245479.1">
    <property type="nucleotide sequence ID" value="NZ_PVNG01000014.1"/>
</dbReference>
<evidence type="ECO:0000313" key="3">
    <source>
        <dbReference type="Proteomes" id="UP000238312"/>
    </source>
</evidence>
<dbReference type="AlphaFoldDB" id="A0A2T0MSU2"/>
<sequence length="59" mass="6637">MAFLQDAHRLGLLRQSEAVHQFRHIDLQKRLAALGTSPSTRHAVREPYGSDRTAGDTPR</sequence>
<dbReference type="EMBL" id="PVNG01000014">
    <property type="protein sequence ID" value="PRX61653.1"/>
    <property type="molecule type" value="Genomic_DNA"/>
</dbReference>